<dbReference type="RefSeq" id="WP_152813287.1">
    <property type="nucleotide sequence ID" value="NZ_VJXX01000001.1"/>
</dbReference>
<feature type="compositionally biased region" description="Gly residues" evidence="1">
    <location>
        <begin position="424"/>
        <end position="433"/>
    </location>
</feature>
<dbReference type="EMBL" id="VJXX01000001">
    <property type="protein sequence ID" value="MPY10435.1"/>
    <property type="molecule type" value="Genomic_DNA"/>
</dbReference>
<dbReference type="OrthoDB" id="5095936at2"/>
<dbReference type="AlphaFoldDB" id="A0A7X1TNC9"/>
<accession>A0A7X1TNC9</accession>
<dbReference type="Proteomes" id="UP000326464">
    <property type="component" value="Unassembled WGS sequence"/>
</dbReference>
<keyword evidence="3" id="KW-1185">Reference proteome</keyword>
<sequence>MTRLLGPEDPGDGPLLIRGGVGGIRFQWEELDHAASVLSLLASDTAAVATALAQLDAEVAELPWRPVQLLPPGAGAAYQEARGQVGASFYSAMENAASLTETGERLRSAVDAYAWADDAARAATESARRASVVTARALAREAIRRGALDVGPIDLLETRGAVSGTASDVVTFDGSIEGVVARISAVEAEGPGVFEVLRLGTETQPVHLVVLPGTQSGLVGDARGSNPFNAGGVAEALVEDSRHTEAAVREALRRAGAQEGDALILAGYSQGGIHAVNLARGTGLGASYDVQLVVTVGSPTGWHPTADTEYLHLEHAVDPVPLLDAIPNPDDPHRTTVTLTHQVPPLGREADGSAEPWGLGPAHKLGNYAAGARLVDAGTAPSLGPAMALLVSAAARGSARRSSFTAVRRPDPAHEVQAAAGRHATGGGSRLWP</sequence>
<gene>
    <name evidence="2" type="ORF">FNH21_06815</name>
</gene>
<proteinExistence type="predicted"/>
<evidence type="ECO:0008006" key="4">
    <source>
        <dbReference type="Google" id="ProtNLM"/>
    </source>
</evidence>
<dbReference type="InterPro" id="IPR029058">
    <property type="entry name" value="AB_hydrolase_fold"/>
</dbReference>
<protein>
    <recommendedName>
        <fullName evidence="4">PE-PPE domain-containing protein</fullName>
    </recommendedName>
</protein>
<evidence type="ECO:0000313" key="3">
    <source>
        <dbReference type="Proteomes" id="UP000326464"/>
    </source>
</evidence>
<reference evidence="3" key="1">
    <citation type="submission" date="2019-07" db="EMBL/GenBank/DDBJ databases">
        <title>Arthrobacter KR32 sp. nov., isolated from mountain cheese made of cows milk.</title>
        <authorList>
            <person name="Flegler A."/>
        </authorList>
    </citation>
    <scope>NUCLEOTIDE SEQUENCE [LARGE SCALE GENOMIC DNA]</scope>
    <source>
        <strain evidence="3">KR32</strain>
    </source>
</reference>
<evidence type="ECO:0000313" key="2">
    <source>
        <dbReference type="EMBL" id="MPY10435.1"/>
    </source>
</evidence>
<evidence type="ECO:0000256" key="1">
    <source>
        <dbReference type="SAM" id="MobiDB-lite"/>
    </source>
</evidence>
<organism evidence="2 3">
    <name type="scientific">Arthrobacter bussei</name>
    <dbReference type="NCBI Taxonomy" id="2594179"/>
    <lineage>
        <taxon>Bacteria</taxon>
        <taxon>Bacillati</taxon>
        <taxon>Actinomycetota</taxon>
        <taxon>Actinomycetes</taxon>
        <taxon>Micrococcales</taxon>
        <taxon>Micrococcaceae</taxon>
        <taxon>Arthrobacter</taxon>
    </lineage>
</organism>
<dbReference type="SUPFAM" id="SSF53474">
    <property type="entry name" value="alpha/beta-Hydrolases"/>
    <property type="match status" value="1"/>
</dbReference>
<feature type="region of interest" description="Disordered" evidence="1">
    <location>
        <begin position="401"/>
        <end position="433"/>
    </location>
</feature>
<name>A0A7X1TNC9_9MICC</name>
<comment type="caution">
    <text evidence="2">The sequence shown here is derived from an EMBL/GenBank/DDBJ whole genome shotgun (WGS) entry which is preliminary data.</text>
</comment>